<dbReference type="GO" id="GO:0070967">
    <property type="term" value="F:coenzyme F420 binding"/>
    <property type="evidence" value="ECO:0007669"/>
    <property type="project" value="TreeGrafter"/>
</dbReference>
<dbReference type="GO" id="GO:0005829">
    <property type="term" value="C:cytosol"/>
    <property type="evidence" value="ECO:0007669"/>
    <property type="project" value="TreeGrafter"/>
</dbReference>
<sequence>MSSYLPEKVKKLADSPIYVTLATIRPDGSPRMTVLWIARDGDELLLSTIRGRAKERDIARDPRVGIMFLDQRDPYGYVEVRGRATLSEEGGRELIDALALKYTGDETYRWDAPEATRIVIRVTAERVFTTG</sequence>
<dbReference type="STRING" id="656024.FsymDg_4277"/>
<dbReference type="GO" id="GO:0016627">
    <property type="term" value="F:oxidoreductase activity, acting on the CH-CH group of donors"/>
    <property type="evidence" value="ECO:0007669"/>
    <property type="project" value="TreeGrafter"/>
</dbReference>
<dbReference type="InterPro" id="IPR019920">
    <property type="entry name" value="F420-binding_dom_put"/>
</dbReference>
<dbReference type="HOGENOM" id="CLU_123922_3_0_11"/>
<dbReference type="KEGG" id="fsy:FsymDg_4277"/>
<evidence type="ECO:0000313" key="4">
    <source>
        <dbReference type="Proteomes" id="UP000001549"/>
    </source>
</evidence>
<dbReference type="InterPro" id="IPR011576">
    <property type="entry name" value="Pyridox_Oxase_N"/>
</dbReference>
<dbReference type="PANTHER" id="PTHR35176:SF6">
    <property type="entry name" value="HEME OXYGENASE HI_0854-RELATED"/>
    <property type="match status" value="1"/>
</dbReference>
<keyword evidence="4" id="KW-1185">Reference proteome</keyword>
<evidence type="ECO:0000259" key="2">
    <source>
        <dbReference type="Pfam" id="PF01243"/>
    </source>
</evidence>
<dbReference type="PANTHER" id="PTHR35176">
    <property type="entry name" value="HEME OXYGENASE HI_0854-RELATED"/>
    <property type="match status" value="1"/>
</dbReference>
<name>F8AXW5_9ACTN</name>
<dbReference type="NCBIfam" id="TIGR03618">
    <property type="entry name" value="Rv1155_F420"/>
    <property type="match status" value="1"/>
</dbReference>
<gene>
    <name evidence="3" type="ordered locus">FsymDg_4277</name>
</gene>
<evidence type="ECO:0000313" key="3">
    <source>
        <dbReference type="EMBL" id="AEH11537.1"/>
    </source>
</evidence>
<keyword evidence="1" id="KW-0560">Oxidoreductase</keyword>
<dbReference type="eggNOG" id="COG3576">
    <property type="taxonomic scope" value="Bacteria"/>
</dbReference>
<dbReference type="InterPro" id="IPR012349">
    <property type="entry name" value="Split_barrel_FMN-bd"/>
</dbReference>
<evidence type="ECO:0000256" key="1">
    <source>
        <dbReference type="ARBA" id="ARBA00023002"/>
    </source>
</evidence>
<feature type="domain" description="Pyridoxamine 5'-phosphate oxidase N-terminal" evidence="2">
    <location>
        <begin position="5"/>
        <end position="130"/>
    </location>
</feature>
<reference evidence="3 4" key="1">
    <citation type="submission" date="2011-05" db="EMBL/GenBank/DDBJ databases">
        <title>Complete sequence of chromosome of Frankia symbiont of Datisca glomerata.</title>
        <authorList>
            <consortium name="US DOE Joint Genome Institute"/>
            <person name="Lucas S."/>
            <person name="Han J."/>
            <person name="Lapidus A."/>
            <person name="Cheng J.-F."/>
            <person name="Goodwin L."/>
            <person name="Pitluck S."/>
            <person name="Peters L."/>
            <person name="Mikhailova N."/>
            <person name="Chertkov O."/>
            <person name="Teshima H."/>
            <person name="Han C."/>
            <person name="Tapia R."/>
            <person name="Land M."/>
            <person name="Hauser L."/>
            <person name="Kyrpides N."/>
            <person name="Ivanova N."/>
            <person name="Pagani I."/>
            <person name="Berry A."/>
            <person name="Pawlowski K."/>
            <person name="Persson T."/>
            <person name="Vanden Heuvel B."/>
            <person name="Benson D."/>
            <person name="Woyke T."/>
        </authorList>
    </citation>
    <scope>NUCLEOTIDE SEQUENCE [LARGE SCALE GENOMIC DNA]</scope>
    <source>
        <strain evidence="4">4085684</strain>
    </source>
</reference>
<dbReference type="InterPro" id="IPR052019">
    <property type="entry name" value="F420H2_bilvrd_red/Heme_oxyg"/>
</dbReference>
<accession>F8AXW5</accession>
<dbReference type="Pfam" id="PF01243">
    <property type="entry name" value="PNPOx_N"/>
    <property type="match status" value="1"/>
</dbReference>
<dbReference type="SUPFAM" id="SSF50475">
    <property type="entry name" value="FMN-binding split barrel"/>
    <property type="match status" value="1"/>
</dbReference>
<proteinExistence type="predicted"/>
<dbReference type="Gene3D" id="2.30.110.10">
    <property type="entry name" value="Electron Transport, Fmn-binding Protein, Chain A"/>
    <property type="match status" value="1"/>
</dbReference>
<dbReference type="Proteomes" id="UP000001549">
    <property type="component" value="Chromosome"/>
</dbReference>
<protein>
    <submittedName>
        <fullName evidence="3">Putative F420-dependent enzyme</fullName>
    </submittedName>
</protein>
<dbReference type="RefSeq" id="WP_013875401.1">
    <property type="nucleotide sequence ID" value="NC_015656.1"/>
</dbReference>
<dbReference type="EMBL" id="CP002801">
    <property type="protein sequence ID" value="AEH11537.1"/>
    <property type="molecule type" value="Genomic_DNA"/>
</dbReference>
<dbReference type="AlphaFoldDB" id="F8AXW5"/>
<organism evidence="3 4">
    <name type="scientific">Candidatus Protofrankia datiscae</name>
    <dbReference type="NCBI Taxonomy" id="2716812"/>
    <lineage>
        <taxon>Bacteria</taxon>
        <taxon>Bacillati</taxon>
        <taxon>Actinomycetota</taxon>
        <taxon>Actinomycetes</taxon>
        <taxon>Frankiales</taxon>
        <taxon>Frankiaceae</taxon>
        <taxon>Protofrankia</taxon>
    </lineage>
</organism>